<organism evidence="5 6">
    <name type="scientific">Methanomethylovorans hollandica (strain DSM 15978 / NBRC 107637 / DMS1)</name>
    <dbReference type="NCBI Taxonomy" id="867904"/>
    <lineage>
        <taxon>Archaea</taxon>
        <taxon>Methanobacteriati</taxon>
        <taxon>Methanobacteriota</taxon>
        <taxon>Stenosarchaea group</taxon>
        <taxon>Methanomicrobia</taxon>
        <taxon>Methanosarcinales</taxon>
        <taxon>Methanosarcinaceae</taxon>
        <taxon>Methanomethylovorans</taxon>
    </lineage>
</organism>
<dbReference type="Gene3D" id="3.40.50.10790">
    <property type="entry name" value="S-adenosyl-l-methionine hydroxide adenosyltransferase, N-terminal"/>
    <property type="match status" value="1"/>
</dbReference>
<dbReference type="PANTHER" id="PTHR35092:SF1">
    <property type="entry name" value="CHLORINASE MJ1651"/>
    <property type="match status" value="1"/>
</dbReference>
<dbReference type="PIRSF" id="PIRSF006779">
    <property type="entry name" value="UCP006779"/>
    <property type="match status" value="1"/>
</dbReference>
<dbReference type="PANTHER" id="PTHR35092">
    <property type="entry name" value="CHLORINASE MJ1651"/>
    <property type="match status" value="1"/>
</dbReference>
<dbReference type="InterPro" id="IPR023228">
    <property type="entry name" value="SAM_OH_AdoTrfase_N_sf"/>
</dbReference>
<evidence type="ECO:0000313" key="5">
    <source>
        <dbReference type="EMBL" id="AGB50499.1"/>
    </source>
</evidence>
<dbReference type="SUPFAM" id="SSF102522">
    <property type="entry name" value="Bacterial fluorinating enzyme, N-terminal domain"/>
    <property type="match status" value="1"/>
</dbReference>
<evidence type="ECO:0000256" key="2">
    <source>
        <dbReference type="ARBA" id="ARBA00024035"/>
    </source>
</evidence>
<dbReference type="SUPFAM" id="SSF101852">
    <property type="entry name" value="Bacterial fluorinating enzyme, C-terminal domain"/>
    <property type="match status" value="1"/>
</dbReference>
<keyword evidence="6" id="KW-1185">Reference proteome</keyword>
<dbReference type="AlphaFoldDB" id="L0L2H9"/>
<dbReference type="EMBL" id="CP003362">
    <property type="protein sequence ID" value="AGB50499.1"/>
    <property type="molecule type" value="Genomic_DNA"/>
</dbReference>
<dbReference type="Gene3D" id="2.40.30.90">
    <property type="entry name" value="Bacterial fluorinating enzyme like"/>
    <property type="match status" value="1"/>
</dbReference>
<comment type="similarity">
    <text evidence="2">Belongs to the SAM hydrolase / SAM-dependent halogenase family.</text>
</comment>
<dbReference type="Pfam" id="PF01887">
    <property type="entry name" value="SAM_HAT_N"/>
    <property type="match status" value="1"/>
</dbReference>
<name>L0L2H9_METHD</name>
<accession>L0L2H9</accession>
<dbReference type="InterPro" id="IPR023227">
    <property type="entry name" value="SAM_OH_AdoTrfase_C_sf"/>
</dbReference>
<keyword evidence="1" id="KW-0949">S-adenosyl-L-methionine</keyword>
<dbReference type="GeneID" id="14408422"/>
<dbReference type="HOGENOM" id="CLU_059734_1_1_2"/>
<dbReference type="InterPro" id="IPR002747">
    <property type="entry name" value="SAM_OH_AdoTrfase"/>
</dbReference>
<evidence type="ECO:0000313" key="6">
    <source>
        <dbReference type="Proteomes" id="UP000010866"/>
    </source>
</evidence>
<proteinExistence type="inferred from homology"/>
<dbReference type="Pfam" id="PF20257">
    <property type="entry name" value="SAM_HAT_C"/>
    <property type="match status" value="1"/>
</dbReference>
<dbReference type="Proteomes" id="UP000010866">
    <property type="component" value="Chromosome"/>
</dbReference>
<dbReference type="KEGG" id="mhz:Metho_2344"/>
<dbReference type="InterPro" id="IPR046470">
    <property type="entry name" value="SAM_HAT_C"/>
</dbReference>
<reference evidence="6" key="1">
    <citation type="submission" date="2012-02" db="EMBL/GenBank/DDBJ databases">
        <title>Complete sequence of chromosome of Methanomethylovorans hollandica DSM 15978.</title>
        <authorList>
            <person name="Lucas S."/>
            <person name="Copeland A."/>
            <person name="Lapidus A."/>
            <person name="Glavina del Rio T."/>
            <person name="Dalin E."/>
            <person name="Tice H."/>
            <person name="Bruce D."/>
            <person name="Goodwin L."/>
            <person name="Pitluck S."/>
            <person name="Peters L."/>
            <person name="Mikhailova N."/>
            <person name="Held B."/>
            <person name="Kyrpides N."/>
            <person name="Mavromatis K."/>
            <person name="Ivanova N."/>
            <person name="Brettin T."/>
            <person name="Detter J.C."/>
            <person name="Han C."/>
            <person name="Larimer F."/>
            <person name="Land M."/>
            <person name="Hauser L."/>
            <person name="Markowitz V."/>
            <person name="Cheng J.-F."/>
            <person name="Hugenholtz P."/>
            <person name="Woyke T."/>
            <person name="Wu D."/>
            <person name="Spring S."/>
            <person name="Schroeder M."/>
            <person name="Brambilla E."/>
            <person name="Klenk H.-P."/>
            <person name="Eisen J.A."/>
        </authorList>
    </citation>
    <scope>NUCLEOTIDE SEQUENCE [LARGE SCALE GENOMIC DNA]</scope>
    <source>
        <strain evidence="6">DSM 15978 / NBRC 107637 / DMS1</strain>
    </source>
</reference>
<evidence type="ECO:0000256" key="1">
    <source>
        <dbReference type="ARBA" id="ARBA00022691"/>
    </source>
</evidence>
<dbReference type="InterPro" id="IPR046469">
    <property type="entry name" value="SAM_HAT_N"/>
</dbReference>
<feature type="domain" description="S-adenosyl-l-methionine hydroxide adenosyltransferase N-terminal" evidence="3">
    <location>
        <begin position="4"/>
        <end position="146"/>
    </location>
</feature>
<feature type="domain" description="S-adenosyl-l-methionine hydroxide adenosyltransferase C-terminal" evidence="4">
    <location>
        <begin position="169"/>
        <end position="252"/>
    </location>
</feature>
<dbReference type="OrthoDB" id="372224at2157"/>
<evidence type="ECO:0008006" key="7">
    <source>
        <dbReference type="Google" id="ProtNLM"/>
    </source>
</evidence>
<evidence type="ECO:0000259" key="4">
    <source>
        <dbReference type="Pfam" id="PF20257"/>
    </source>
</evidence>
<evidence type="ECO:0000259" key="3">
    <source>
        <dbReference type="Pfam" id="PF01887"/>
    </source>
</evidence>
<sequence>MQLITLTTDFGSVYPAAMKGVILGINPQATIVDISHTIPHADIRAGAFALYSVVPYFPADTVHVAVVDPGVGTARNPIVISAGGHFFVGPDNGLMVPAASSLGYMQIFKITNFGLLGDVSATFHGRDVFARIGAYLSDGMPLEKIGETTIGHIHLDFGTVEVEADFISGEVIYVDDFGNIITNIKASDMLKKFNFKEQVRVFRNTMPFLATYGLARQGELLALIGSHGFLEIAVNRGSAAKMLKVECMDKVRIE</sequence>
<protein>
    <recommendedName>
        <fullName evidence="7">S-adenosyl-l-methionine hydroxide adenosyltransferase</fullName>
    </recommendedName>
</protein>
<dbReference type="RefSeq" id="WP_015325664.1">
    <property type="nucleotide sequence ID" value="NC_019977.1"/>
</dbReference>
<gene>
    <name evidence="5" type="ordered locus">Metho_2344</name>
</gene>